<dbReference type="EMBL" id="QFRI01000001">
    <property type="protein sequence ID" value="PWH83246.1"/>
    <property type="molecule type" value="Genomic_DNA"/>
</dbReference>
<gene>
    <name evidence="2" type="ORF">DIS18_01455</name>
</gene>
<dbReference type="InterPro" id="IPR016181">
    <property type="entry name" value="Acyl_CoA_acyltransferase"/>
</dbReference>
<protein>
    <recommendedName>
        <fullName evidence="1">N-acetyltransferase domain-containing protein</fullName>
    </recommendedName>
</protein>
<proteinExistence type="predicted"/>
<comment type="caution">
    <text evidence="2">The sequence shown here is derived from an EMBL/GenBank/DDBJ whole genome shotgun (WGS) entry which is preliminary data.</text>
</comment>
<keyword evidence="3" id="KW-1185">Reference proteome</keyword>
<feature type="domain" description="N-acetyltransferase" evidence="1">
    <location>
        <begin position="102"/>
        <end position="195"/>
    </location>
</feature>
<evidence type="ECO:0000313" key="3">
    <source>
        <dbReference type="Proteomes" id="UP000245375"/>
    </source>
</evidence>
<dbReference type="Pfam" id="PF00583">
    <property type="entry name" value="Acetyltransf_1"/>
    <property type="match status" value="1"/>
</dbReference>
<organism evidence="2 3">
    <name type="scientific">Algibacter marinivivus</name>
    <dbReference type="NCBI Taxonomy" id="2100723"/>
    <lineage>
        <taxon>Bacteria</taxon>
        <taxon>Pseudomonadati</taxon>
        <taxon>Bacteroidota</taxon>
        <taxon>Flavobacteriia</taxon>
        <taxon>Flavobacteriales</taxon>
        <taxon>Flavobacteriaceae</taxon>
        <taxon>Algibacter</taxon>
    </lineage>
</organism>
<dbReference type="GO" id="GO:0016747">
    <property type="term" value="F:acyltransferase activity, transferring groups other than amino-acyl groups"/>
    <property type="evidence" value="ECO:0007669"/>
    <property type="project" value="InterPro"/>
</dbReference>
<dbReference type="AlphaFoldDB" id="A0A2U2X630"/>
<dbReference type="Proteomes" id="UP000245375">
    <property type="component" value="Unassembled WGS sequence"/>
</dbReference>
<evidence type="ECO:0000313" key="2">
    <source>
        <dbReference type="EMBL" id="PWH83246.1"/>
    </source>
</evidence>
<sequence>MEVMEGNSSNYFVRTRGRKSSSSLKKYWNVISNGLFLFGLRNRLEQIGININPYYWVEEEFAPCMEPRIKNDTSKYTLKDLSLKEVELVIEHHSAKDKAKLIKGFKNGQLCVGLENNGEIASFMFVEFNDFEHRGRAFKLKPNEAYLFNMWTFQNYRGKNLAPYLRYQTYRMLEKKGIDVKYSITQYFNKSSIKFKNKLNSKNHYLFLSVGLFNIFKWNFTLKKYS</sequence>
<reference evidence="3" key="2">
    <citation type="submission" date="2018-05" db="EMBL/GenBank/DDBJ databases">
        <title>Algibacter marinivivus sp. nov., isolated from sample around a algae.</title>
        <authorList>
            <person name="Lu D."/>
        </authorList>
    </citation>
    <scope>NUCLEOTIDE SEQUENCE [LARGE SCALE GENOMIC DNA]</scope>
    <source>
        <strain evidence="3">ZY111</strain>
    </source>
</reference>
<reference evidence="3" key="3">
    <citation type="submission" date="2018-05" db="EMBL/GenBank/DDBJ databases">
        <authorList>
            <person name="Lu D."/>
        </authorList>
    </citation>
    <scope>NUCLEOTIDE SEQUENCE [LARGE SCALE GENOMIC DNA]</scope>
    <source>
        <strain evidence="3">ZY111</strain>
    </source>
</reference>
<dbReference type="Gene3D" id="3.40.630.30">
    <property type="match status" value="1"/>
</dbReference>
<accession>A0A2U2X630</accession>
<evidence type="ECO:0000259" key="1">
    <source>
        <dbReference type="Pfam" id="PF00583"/>
    </source>
</evidence>
<dbReference type="SUPFAM" id="SSF55729">
    <property type="entry name" value="Acyl-CoA N-acyltransferases (Nat)"/>
    <property type="match status" value="1"/>
</dbReference>
<name>A0A2U2X630_9FLAO</name>
<reference evidence="2 3" key="1">
    <citation type="submission" date="2018-05" db="EMBL/GenBank/DDBJ databases">
        <title>Algibacter marinivivus sp. nov., isolated from sample around a algae.</title>
        <authorList>
            <person name="Zhong X."/>
        </authorList>
    </citation>
    <scope>NUCLEOTIDE SEQUENCE [LARGE SCALE GENOMIC DNA]</scope>
    <source>
        <strain evidence="2 3">ZY111</strain>
    </source>
</reference>
<dbReference type="OrthoDB" id="1419559at2"/>
<dbReference type="InterPro" id="IPR000182">
    <property type="entry name" value="GNAT_dom"/>
</dbReference>